<gene>
    <name evidence="2" type="ORF">KDA_47070</name>
</gene>
<dbReference type="Proteomes" id="UP000287171">
    <property type="component" value="Unassembled WGS sequence"/>
</dbReference>
<protein>
    <submittedName>
        <fullName evidence="2">Uncharacterized protein</fullName>
    </submittedName>
</protein>
<comment type="caution">
    <text evidence="2">The sequence shown here is derived from an EMBL/GenBank/DDBJ whole genome shotgun (WGS) entry which is preliminary data.</text>
</comment>
<accession>A0A402BCW4</accession>
<proteinExistence type="predicted"/>
<evidence type="ECO:0000313" key="2">
    <source>
        <dbReference type="EMBL" id="GCE29223.1"/>
    </source>
</evidence>
<reference evidence="3" key="1">
    <citation type="submission" date="2018-12" db="EMBL/GenBank/DDBJ databases">
        <title>Tengunoibacter tsumagoiensis gen. nov., sp. nov., Dictyobacter kobayashii sp. nov., D. alpinus sp. nov., and D. joshuensis sp. nov. and description of Dictyobacteraceae fam. nov. within the order Ktedonobacterales isolated from Tengu-no-mugimeshi.</title>
        <authorList>
            <person name="Wang C.M."/>
            <person name="Zheng Y."/>
            <person name="Sakai Y."/>
            <person name="Toyoda A."/>
            <person name="Minakuchi Y."/>
            <person name="Abe K."/>
            <person name="Yokota A."/>
            <person name="Yabe S."/>
        </authorList>
    </citation>
    <scope>NUCLEOTIDE SEQUENCE [LARGE SCALE GENOMIC DNA]</scope>
    <source>
        <strain evidence="3">Uno16</strain>
    </source>
</reference>
<evidence type="ECO:0000256" key="1">
    <source>
        <dbReference type="SAM" id="MobiDB-lite"/>
    </source>
</evidence>
<name>A0A402BCW4_9CHLR</name>
<keyword evidence="3" id="KW-1185">Reference proteome</keyword>
<dbReference type="AlphaFoldDB" id="A0A402BCW4"/>
<feature type="region of interest" description="Disordered" evidence="1">
    <location>
        <begin position="54"/>
        <end position="109"/>
    </location>
</feature>
<dbReference type="EMBL" id="BIFT01000002">
    <property type="protein sequence ID" value="GCE29223.1"/>
    <property type="molecule type" value="Genomic_DNA"/>
</dbReference>
<sequence length="109" mass="12780">MLGKSVYRSGDTWLIKMDHDDFWAWLREHKYHPRVKGYRKQQATRVEQQRMLEVLETPEPAEGVHEERSSSMAPLDVPGNPSPSRARVCRWTPRKPFSSERQHAPTGRL</sequence>
<evidence type="ECO:0000313" key="3">
    <source>
        <dbReference type="Proteomes" id="UP000287171"/>
    </source>
</evidence>
<organism evidence="2 3">
    <name type="scientific">Dictyobacter alpinus</name>
    <dbReference type="NCBI Taxonomy" id="2014873"/>
    <lineage>
        <taxon>Bacteria</taxon>
        <taxon>Bacillati</taxon>
        <taxon>Chloroflexota</taxon>
        <taxon>Ktedonobacteria</taxon>
        <taxon>Ktedonobacterales</taxon>
        <taxon>Dictyobacteraceae</taxon>
        <taxon>Dictyobacter</taxon>
    </lineage>
</organism>